<dbReference type="OrthoDB" id="4326612at2"/>
<dbReference type="PANTHER" id="PTHR43790:SF8">
    <property type="entry name" value="SUGAR ABC TRANSPORTER ATP-BINDING PROTEIN"/>
    <property type="match status" value="1"/>
</dbReference>
<protein>
    <submittedName>
        <fullName evidence="4">Sugar ABC transporter ATP-binding protein</fullName>
    </submittedName>
</protein>
<organism evidence="4 5">
    <name type="scientific">Nonomuraea longispora</name>
    <dbReference type="NCBI Taxonomy" id="1848320"/>
    <lineage>
        <taxon>Bacteria</taxon>
        <taxon>Bacillati</taxon>
        <taxon>Actinomycetota</taxon>
        <taxon>Actinomycetes</taxon>
        <taxon>Streptosporangiales</taxon>
        <taxon>Streptosporangiaceae</taxon>
        <taxon>Nonomuraea</taxon>
    </lineage>
</organism>
<dbReference type="GO" id="GO:0016887">
    <property type="term" value="F:ATP hydrolysis activity"/>
    <property type="evidence" value="ECO:0007669"/>
    <property type="project" value="InterPro"/>
</dbReference>
<evidence type="ECO:0000313" key="4">
    <source>
        <dbReference type="EMBL" id="TDB95446.1"/>
    </source>
</evidence>
<dbReference type="AlphaFoldDB" id="A0A4R4MN94"/>
<keyword evidence="2 4" id="KW-0067">ATP-binding</keyword>
<dbReference type="Proteomes" id="UP000295157">
    <property type="component" value="Unassembled WGS sequence"/>
</dbReference>
<evidence type="ECO:0000313" key="5">
    <source>
        <dbReference type="Proteomes" id="UP000295157"/>
    </source>
</evidence>
<gene>
    <name evidence="4" type="ORF">E1267_41880</name>
</gene>
<proteinExistence type="predicted"/>
<dbReference type="Pfam" id="PF00005">
    <property type="entry name" value="ABC_tran"/>
    <property type="match status" value="1"/>
</dbReference>
<sequence>MGAPLIAARGIVKSYGHVEALRGADFTARPGEVVALIGDNGAGKSTLAKILSGVERPDSGTIEIDGRPVAFGSVEEARGAGIETVYQDLALCAELSPAANYFLGRERLRPGLLGLLGVLDNATMRRETREACERLGVRLKSETAPVSTLSGGQR</sequence>
<name>A0A4R4MN94_9ACTN</name>
<dbReference type="InterPro" id="IPR050107">
    <property type="entry name" value="ABC_carbohydrate_import_ATPase"/>
</dbReference>
<evidence type="ECO:0000256" key="2">
    <source>
        <dbReference type="ARBA" id="ARBA00022840"/>
    </source>
</evidence>
<evidence type="ECO:0000259" key="3">
    <source>
        <dbReference type="Pfam" id="PF00005"/>
    </source>
</evidence>
<dbReference type="EMBL" id="SMJZ01000317">
    <property type="protein sequence ID" value="TDB95446.1"/>
    <property type="molecule type" value="Genomic_DNA"/>
</dbReference>
<keyword evidence="1" id="KW-0547">Nucleotide-binding</keyword>
<reference evidence="4 5" key="1">
    <citation type="submission" date="2019-02" db="EMBL/GenBank/DDBJ databases">
        <title>Draft genome sequences of novel Actinobacteria.</title>
        <authorList>
            <person name="Sahin N."/>
            <person name="Ay H."/>
            <person name="Saygin H."/>
        </authorList>
    </citation>
    <scope>NUCLEOTIDE SEQUENCE [LARGE SCALE GENOMIC DNA]</scope>
    <source>
        <strain evidence="4 5">KC201</strain>
    </source>
</reference>
<dbReference type="SUPFAM" id="SSF52540">
    <property type="entry name" value="P-loop containing nucleoside triphosphate hydrolases"/>
    <property type="match status" value="1"/>
</dbReference>
<feature type="domain" description="ABC transporter" evidence="3">
    <location>
        <begin position="21"/>
        <end position="154"/>
    </location>
</feature>
<dbReference type="GO" id="GO:0005524">
    <property type="term" value="F:ATP binding"/>
    <property type="evidence" value="ECO:0007669"/>
    <property type="project" value="UniProtKB-KW"/>
</dbReference>
<accession>A0A4R4MN94</accession>
<dbReference type="InterPro" id="IPR027417">
    <property type="entry name" value="P-loop_NTPase"/>
</dbReference>
<dbReference type="InterPro" id="IPR003439">
    <property type="entry name" value="ABC_transporter-like_ATP-bd"/>
</dbReference>
<feature type="non-terminal residue" evidence="4">
    <location>
        <position position="154"/>
    </location>
</feature>
<dbReference type="PANTHER" id="PTHR43790">
    <property type="entry name" value="CARBOHYDRATE TRANSPORT ATP-BINDING PROTEIN MG119-RELATED"/>
    <property type="match status" value="1"/>
</dbReference>
<dbReference type="RefSeq" id="WP_132341585.1">
    <property type="nucleotide sequence ID" value="NZ_SMJZ01000317.1"/>
</dbReference>
<dbReference type="Gene3D" id="3.40.50.300">
    <property type="entry name" value="P-loop containing nucleotide triphosphate hydrolases"/>
    <property type="match status" value="1"/>
</dbReference>
<comment type="caution">
    <text evidence="4">The sequence shown here is derived from an EMBL/GenBank/DDBJ whole genome shotgun (WGS) entry which is preliminary data.</text>
</comment>
<evidence type="ECO:0000256" key="1">
    <source>
        <dbReference type="ARBA" id="ARBA00022741"/>
    </source>
</evidence>
<keyword evidence="5" id="KW-1185">Reference proteome</keyword>